<protein>
    <submittedName>
        <fullName evidence="1">Uncharacterized protein</fullName>
    </submittedName>
</protein>
<gene>
    <name evidence="1" type="ORF">EFR84_11585</name>
</gene>
<comment type="caution">
    <text evidence="1">The sequence shown here is derived from an EMBL/GenBank/DDBJ whole genome shotgun (WGS) entry which is preliminary data.</text>
</comment>
<evidence type="ECO:0000313" key="1">
    <source>
        <dbReference type="EMBL" id="RUM06830.1"/>
    </source>
</evidence>
<dbReference type="OrthoDB" id="7910556at2"/>
<dbReference type="AlphaFoldDB" id="A0A3S0S2H7"/>
<evidence type="ECO:0000313" key="2">
    <source>
        <dbReference type="Proteomes" id="UP000278081"/>
    </source>
</evidence>
<organism evidence="1 2">
    <name type="scientific">Rhizobium chutanense</name>
    <dbReference type="NCBI Taxonomy" id="2035448"/>
    <lineage>
        <taxon>Bacteria</taxon>
        <taxon>Pseudomonadati</taxon>
        <taxon>Pseudomonadota</taxon>
        <taxon>Alphaproteobacteria</taxon>
        <taxon>Hyphomicrobiales</taxon>
        <taxon>Rhizobiaceae</taxon>
        <taxon>Rhizobium/Agrobacterium group</taxon>
        <taxon>Rhizobium</taxon>
    </lineage>
</organism>
<reference evidence="1 2" key="1">
    <citation type="submission" date="2018-11" db="EMBL/GenBank/DDBJ databases">
        <title>Rhizobium chutanense sp. nov., isolated from root nodules of Phaseolus vulgaris in China.</title>
        <authorList>
            <person name="Huo Y."/>
        </authorList>
    </citation>
    <scope>NUCLEOTIDE SEQUENCE [LARGE SCALE GENOMIC DNA]</scope>
    <source>
        <strain evidence="1 2">C16</strain>
    </source>
</reference>
<dbReference type="Proteomes" id="UP000278081">
    <property type="component" value="Unassembled WGS sequence"/>
</dbReference>
<proteinExistence type="predicted"/>
<name>A0A3S0S2H7_9HYPH</name>
<dbReference type="EMBL" id="RJTJ01000008">
    <property type="protein sequence ID" value="RUM06830.1"/>
    <property type="molecule type" value="Genomic_DNA"/>
</dbReference>
<accession>A0A3S0S2H7</accession>
<sequence>MAISGAHVQCGYVQDIRGAKLFFPIWSETITLGASTTQAAPSGLSAENAASLVFRVRAPASGEMFAAVGASPDASQAVGSSQNTARSHFVASDEKDLPAQAGWKCNVVSA</sequence>
<dbReference type="RefSeq" id="WP_126909004.1">
    <property type="nucleotide sequence ID" value="NZ_ML133755.1"/>
</dbReference>